<gene>
    <name evidence="2" type="ORF">J2S62_002261</name>
</gene>
<reference evidence="2 3" key="1">
    <citation type="submission" date="2023-07" db="EMBL/GenBank/DDBJ databases">
        <title>Sequencing the genomes of 1000 actinobacteria strains.</title>
        <authorList>
            <person name="Klenk H.-P."/>
        </authorList>
    </citation>
    <scope>NUCLEOTIDE SEQUENCE [LARGE SCALE GENOMIC DNA]</scope>
    <source>
        <strain evidence="2 3">DSM 22966</strain>
    </source>
</reference>
<comment type="caution">
    <text evidence="2">The sequence shown here is derived from an EMBL/GenBank/DDBJ whole genome shotgun (WGS) entry which is preliminary data.</text>
</comment>
<dbReference type="Gene3D" id="3.40.50.2300">
    <property type="match status" value="1"/>
</dbReference>
<organism evidence="2 3">
    <name type="scientific">Enteractinococcus fodinae</name>
    <dbReference type="NCBI Taxonomy" id="684663"/>
    <lineage>
        <taxon>Bacteria</taxon>
        <taxon>Bacillati</taxon>
        <taxon>Actinomycetota</taxon>
        <taxon>Actinomycetes</taxon>
        <taxon>Micrococcales</taxon>
        <taxon>Micrococcaceae</taxon>
    </lineage>
</organism>
<dbReference type="InterPro" id="IPR036196">
    <property type="entry name" value="Ptyr_pPase_sf"/>
</dbReference>
<sequence length="171" mass="18895">MHQSINTPSIKTLSAGTQALVGHQMPEIQQEIATQLGVEAPEEHRAQQLALQHVESADLILGMERQHRSEAVKLSPRALRRTFTLRELARIAELVPDEDIAFSEAANLVENMKALVEAAAVNRGLAVSFEDPEDDDVVDPYRRSKQTYKESRDQVVSALGGIVTYLNRAAV</sequence>
<evidence type="ECO:0000313" key="3">
    <source>
        <dbReference type="Proteomes" id="UP001183794"/>
    </source>
</evidence>
<dbReference type="InterPro" id="IPR023485">
    <property type="entry name" value="Ptyr_pPase"/>
</dbReference>
<accession>A0ABU2B4U0</accession>
<dbReference type="Proteomes" id="UP001183794">
    <property type="component" value="Unassembled WGS sequence"/>
</dbReference>
<evidence type="ECO:0000313" key="2">
    <source>
        <dbReference type="EMBL" id="MDR7348004.1"/>
    </source>
</evidence>
<proteinExistence type="predicted"/>
<keyword evidence="2" id="KW-0378">Hydrolase</keyword>
<dbReference type="Pfam" id="PF01451">
    <property type="entry name" value="LMWPc"/>
    <property type="match status" value="1"/>
</dbReference>
<evidence type="ECO:0000259" key="1">
    <source>
        <dbReference type="Pfam" id="PF01451"/>
    </source>
</evidence>
<dbReference type="EC" id="3.1.3.48" evidence="2"/>
<feature type="domain" description="Phosphotyrosine protein phosphatase I" evidence="1">
    <location>
        <begin position="9"/>
        <end position="88"/>
    </location>
</feature>
<keyword evidence="3" id="KW-1185">Reference proteome</keyword>
<dbReference type="GO" id="GO:0004725">
    <property type="term" value="F:protein tyrosine phosphatase activity"/>
    <property type="evidence" value="ECO:0007669"/>
    <property type="project" value="UniProtKB-EC"/>
</dbReference>
<dbReference type="EMBL" id="JAVDYJ010000001">
    <property type="protein sequence ID" value="MDR7348004.1"/>
    <property type="molecule type" value="Genomic_DNA"/>
</dbReference>
<name>A0ABU2B4U0_9MICC</name>
<protein>
    <submittedName>
        <fullName evidence="2">Protein-tyrosine phosphatase</fullName>
        <ecNumber evidence="2">3.1.3.48</ecNumber>
    </submittedName>
</protein>
<dbReference type="SUPFAM" id="SSF52788">
    <property type="entry name" value="Phosphotyrosine protein phosphatases I"/>
    <property type="match status" value="1"/>
</dbReference>